<reference evidence="4" key="1">
    <citation type="journal article" date="2023" name="PLoS Negl. Trop. Dis.">
        <title>A genome sequence for Biomphalaria pfeifferi, the major vector snail for the human-infecting parasite Schistosoma mansoni.</title>
        <authorList>
            <person name="Bu L."/>
            <person name="Lu L."/>
            <person name="Laidemitt M.R."/>
            <person name="Zhang S.M."/>
            <person name="Mutuku M."/>
            <person name="Mkoji G."/>
            <person name="Steinauer M."/>
            <person name="Loker E.S."/>
        </authorList>
    </citation>
    <scope>NUCLEOTIDE SEQUENCE</scope>
    <source>
        <strain evidence="4">KasaAsao</strain>
    </source>
</reference>
<name>A0AAD8AWX7_BIOPF</name>
<evidence type="ECO:0000256" key="1">
    <source>
        <dbReference type="ARBA" id="ARBA00022614"/>
    </source>
</evidence>
<comment type="caution">
    <text evidence="4">The sequence shown here is derived from an EMBL/GenBank/DDBJ whole genome shotgun (WGS) entry which is preliminary data.</text>
</comment>
<sequence length="138" mass="14916">MHEDLFESSDDETFWQDVTLSPLSDQQIGMSGGADVWQVDDGPWLDSNIKLVDGSLDNYGDEKYPSDDLLGQFESRDRIFGDSYNDPTFGTGLGSKSVLSEASVTCHSKCLCNGALVDCSGQNLTSVPRGISPGTIKL</sequence>
<dbReference type="Proteomes" id="UP001233172">
    <property type="component" value="Unassembled WGS sequence"/>
</dbReference>
<accession>A0AAD8AWX7</accession>
<dbReference type="EMBL" id="JASAOG010000207">
    <property type="protein sequence ID" value="KAK0043979.1"/>
    <property type="molecule type" value="Genomic_DNA"/>
</dbReference>
<dbReference type="InterPro" id="IPR000372">
    <property type="entry name" value="LRRNT"/>
</dbReference>
<protein>
    <recommendedName>
        <fullName evidence="3">LRRNT domain-containing protein</fullName>
    </recommendedName>
</protein>
<keyword evidence="5" id="KW-1185">Reference proteome</keyword>
<proteinExistence type="predicted"/>
<gene>
    <name evidence="4" type="ORF">Bpfe_026573</name>
</gene>
<dbReference type="AlphaFoldDB" id="A0AAD8AWX7"/>
<keyword evidence="1" id="KW-0433">Leucine-rich repeat</keyword>
<feature type="domain" description="LRRNT" evidence="3">
    <location>
        <begin position="105"/>
        <end position="137"/>
    </location>
</feature>
<dbReference type="SMART" id="SM00013">
    <property type="entry name" value="LRRNT"/>
    <property type="match status" value="1"/>
</dbReference>
<organism evidence="4 5">
    <name type="scientific">Biomphalaria pfeifferi</name>
    <name type="common">Bloodfluke planorb</name>
    <name type="synonym">Freshwater snail</name>
    <dbReference type="NCBI Taxonomy" id="112525"/>
    <lineage>
        <taxon>Eukaryota</taxon>
        <taxon>Metazoa</taxon>
        <taxon>Spiralia</taxon>
        <taxon>Lophotrochozoa</taxon>
        <taxon>Mollusca</taxon>
        <taxon>Gastropoda</taxon>
        <taxon>Heterobranchia</taxon>
        <taxon>Euthyneura</taxon>
        <taxon>Panpulmonata</taxon>
        <taxon>Hygrophila</taxon>
        <taxon>Lymnaeoidea</taxon>
        <taxon>Planorbidae</taxon>
        <taxon>Biomphalaria</taxon>
    </lineage>
</organism>
<evidence type="ECO:0000313" key="4">
    <source>
        <dbReference type="EMBL" id="KAK0043979.1"/>
    </source>
</evidence>
<keyword evidence="2" id="KW-0732">Signal</keyword>
<dbReference type="InterPro" id="IPR032675">
    <property type="entry name" value="LRR_dom_sf"/>
</dbReference>
<evidence type="ECO:0000259" key="3">
    <source>
        <dbReference type="SMART" id="SM00013"/>
    </source>
</evidence>
<feature type="non-terminal residue" evidence="4">
    <location>
        <position position="138"/>
    </location>
</feature>
<reference evidence="4" key="2">
    <citation type="submission" date="2023-04" db="EMBL/GenBank/DDBJ databases">
        <authorList>
            <person name="Bu L."/>
            <person name="Lu L."/>
            <person name="Laidemitt M.R."/>
            <person name="Zhang S.M."/>
            <person name="Mutuku M."/>
            <person name="Mkoji G."/>
            <person name="Steinauer M."/>
            <person name="Loker E.S."/>
        </authorList>
    </citation>
    <scope>NUCLEOTIDE SEQUENCE</scope>
    <source>
        <strain evidence="4">KasaAsao</strain>
        <tissue evidence="4">Whole Snail</tissue>
    </source>
</reference>
<evidence type="ECO:0000256" key="2">
    <source>
        <dbReference type="ARBA" id="ARBA00022729"/>
    </source>
</evidence>
<dbReference type="Gene3D" id="3.80.10.10">
    <property type="entry name" value="Ribonuclease Inhibitor"/>
    <property type="match status" value="1"/>
</dbReference>
<evidence type="ECO:0000313" key="5">
    <source>
        <dbReference type="Proteomes" id="UP001233172"/>
    </source>
</evidence>